<dbReference type="EMBL" id="JACCBM010000001">
    <property type="protein sequence ID" value="NYD72304.1"/>
    <property type="molecule type" value="Genomic_DNA"/>
</dbReference>
<dbReference type="RefSeq" id="WP_179549092.1">
    <property type="nucleotide sequence ID" value="NZ_BSEW01000002.1"/>
</dbReference>
<name>A0A852SUJ2_9MICO</name>
<keyword evidence="2" id="KW-1185">Reference proteome</keyword>
<dbReference type="AlphaFoldDB" id="A0A852SUJ2"/>
<protein>
    <submittedName>
        <fullName evidence="1">Uncharacterized protein</fullName>
    </submittedName>
</protein>
<organism evidence="1 2">
    <name type="scientific">Herbiconiux flava</name>
    <dbReference type="NCBI Taxonomy" id="881268"/>
    <lineage>
        <taxon>Bacteria</taxon>
        <taxon>Bacillati</taxon>
        <taxon>Actinomycetota</taxon>
        <taxon>Actinomycetes</taxon>
        <taxon>Micrococcales</taxon>
        <taxon>Microbacteriaceae</taxon>
        <taxon>Herbiconiux</taxon>
    </lineage>
</organism>
<evidence type="ECO:0000313" key="2">
    <source>
        <dbReference type="Proteomes" id="UP000549913"/>
    </source>
</evidence>
<dbReference type="Proteomes" id="UP000549913">
    <property type="component" value="Unassembled WGS sequence"/>
</dbReference>
<sequence length="83" mass="9281">MSDRTTNTYAEEEFIFEKADAFINEHMSTLAAIRQAPADAQPAMLEHFINGCLVGLDRSVLEIVAFMAMSQALTLHYELEGRS</sequence>
<accession>A0A852SUJ2</accession>
<reference evidence="1 2" key="1">
    <citation type="submission" date="2020-07" db="EMBL/GenBank/DDBJ databases">
        <title>Sequencing the genomes of 1000 actinobacteria strains.</title>
        <authorList>
            <person name="Klenk H.-P."/>
        </authorList>
    </citation>
    <scope>NUCLEOTIDE SEQUENCE [LARGE SCALE GENOMIC DNA]</scope>
    <source>
        <strain evidence="1 2">DSM 26474</strain>
    </source>
</reference>
<proteinExistence type="predicted"/>
<evidence type="ECO:0000313" key="1">
    <source>
        <dbReference type="EMBL" id="NYD72304.1"/>
    </source>
</evidence>
<gene>
    <name evidence="1" type="ORF">BJ984_003462</name>
</gene>
<comment type="caution">
    <text evidence="1">The sequence shown here is derived from an EMBL/GenBank/DDBJ whole genome shotgun (WGS) entry which is preliminary data.</text>
</comment>